<dbReference type="InterPro" id="IPR036259">
    <property type="entry name" value="MFS_trans_sf"/>
</dbReference>
<feature type="transmembrane region" description="Helical" evidence="8">
    <location>
        <begin position="368"/>
        <end position="387"/>
    </location>
</feature>
<sequence length="425" mass="44204">MSHALVRTRLPIRSSSVSTGPAPPRPRRPVALLVFILGVLSATSPLATDLYLPAFPQIADDLGASEAQVQLTLTAVMVGLALGQLVVGPLSDQFGRRAPLLIGTAVFAATSIMCMFVTSAEMFIAVRFLQGLSAAAGMAVSRAVVRDAFDGDSAARFFSRLVLLVGLAPMLGPIIGGRMLLIGPWQFIFAALGVAGLIGFALVYFGLPETLPRVDRHRQDPMLMVRTFGRLIRDPRFIAPALTMALSFAMTFTYISSFSFVSQAQFGATAQQFSVIFGITTLGMILGNQVNAALIGRMDTPRRLFVGLAGAVLTVLILLALDITGRADLVTVTVVLFAMMFCTGLISPNATTLAIASQPSAIAGSTSALLGTLQFALGGTLAAAAGFTSTGEASLTSMIVVMLVTGLTATGVFAAAAMRGHAGSA</sequence>
<feature type="transmembrane region" description="Helical" evidence="8">
    <location>
        <begin position="273"/>
        <end position="292"/>
    </location>
</feature>
<feature type="domain" description="Major facilitator superfamily (MFS) profile" evidence="9">
    <location>
        <begin position="30"/>
        <end position="423"/>
    </location>
</feature>
<dbReference type="NCBIfam" id="TIGR00710">
    <property type="entry name" value="efflux_Bcr_CflA"/>
    <property type="match status" value="1"/>
</dbReference>
<keyword evidence="3" id="KW-0813">Transport</keyword>
<dbReference type="Gene3D" id="1.20.1720.10">
    <property type="entry name" value="Multidrug resistance protein D"/>
    <property type="match status" value="1"/>
</dbReference>
<evidence type="ECO:0000313" key="11">
    <source>
        <dbReference type="Proteomes" id="UP001501585"/>
    </source>
</evidence>
<dbReference type="Pfam" id="PF07690">
    <property type="entry name" value="MFS_1"/>
    <property type="match status" value="1"/>
</dbReference>
<feature type="transmembrane region" description="Helical" evidence="8">
    <location>
        <begin position="30"/>
        <end position="47"/>
    </location>
</feature>
<dbReference type="PANTHER" id="PTHR23502">
    <property type="entry name" value="MAJOR FACILITATOR SUPERFAMILY"/>
    <property type="match status" value="1"/>
</dbReference>
<evidence type="ECO:0000256" key="6">
    <source>
        <dbReference type="ARBA" id="ARBA00022989"/>
    </source>
</evidence>
<feature type="transmembrane region" description="Helical" evidence="8">
    <location>
        <begin position="99"/>
        <end position="118"/>
    </location>
</feature>
<dbReference type="CDD" id="cd17320">
    <property type="entry name" value="MFS_MdfA_MDR_like"/>
    <property type="match status" value="1"/>
</dbReference>
<keyword evidence="6 8" id="KW-1133">Transmembrane helix</keyword>
<evidence type="ECO:0000256" key="1">
    <source>
        <dbReference type="ARBA" id="ARBA00004651"/>
    </source>
</evidence>
<evidence type="ECO:0000256" key="2">
    <source>
        <dbReference type="ARBA" id="ARBA00006236"/>
    </source>
</evidence>
<keyword evidence="11" id="KW-1185">Reference proteome</keyword>
<accession>A0ABN2SNF8</accession>
<evidence type="ECO:0000256" key="4">
    <source>
        <dbReference type="ARBA" id="ARBA00022475"/>
    </source>
</evidence>
<dbReference type="InterPro" id="IPR004812">
    <property type="entry name" value="Efflux_drug-R_Bcr/CmlA"/>
</dbReference>
<feature type="transmembrane region" description="Helical" evidence="8">
    <location>
        <begin position="157"/>
        <end position="175"/>
    </location>
</feature>
<evidence type="ECO:0000256" key="3">
    <source>
        <dbReference type="ARBA" id="ARBA00022448"/>
    </source>
</evidence>
<comment type="subcellular location">
    <subcellularLocation>
        <location evidence="1">Cell membrane</location>
        <topology evidence="1">Multi-pass membrane protein</topology>
    </subcellularLocation>
</comment>
<dbReference type="Proteomes" id="UP001501585">
    <property type="component" value="Unassembled WGS sequence"/>
</dbReference>
<feature type="transmembrane region" description="Helical" evidence="8">
    <location>
        <begin position="329"/>
        <end position="356"/>
    </location>
</feature>
<dbReference type="SUPFAM" id="SSF103473">
    <property type="entry name" value="MFS general substrate transporter"/>
    <property type="match status" value="1"/>
</dbReference>
<keyword evidence="4" id="KW-1003">Cell membrane</keyword>
<dbReference type="PROSITE" id="PS50850">
    <property type="entry name" value="MFS"/>
    <property type="match status" value="1"/>
</dbReference>
<feature type="transmembrane region" description="Helical" evidence="8">
    <location>
        <begin position="187"/>
        <end position="207"/>
    </location>
</feature>
<reference evidence="10 11" key="1">
    <citation type="journal article" date="2019" name="Int. J. Syst. Evol. Microbiol.">
        <title>The Global Catalogue of Microorganisms (GCM) 10K type strain sequencing project: providing services to taxonomists for standard genome sequencing and annotation.</title>
        <authorList>
            <consortium name="The Broad Institute Genomics Platform"/>
            <consortium name="The Broad Institute Genome Sequencing Center for Infectious Disease"/>
            <person name="Wu L."/>
            <person name="Ma J."/>
        </authorList>
    </citation>
    <scope>NUCLEOTIDE SEQUENCE [LARGE SCALE GENOMIC DNA]</scope>
    <source>
        <strain evidence="10 11">JCM 15313</strain>
    </source>
</reference>
<evidence type="ECO:0000256" key="5">
    <source>
        <dbReference type="ARBA" id="ARBA00022692"/>
    </source>
</evidence>
<feature type="transmembrane region" description="Helical" evidence="8">
    <location>
        <begin position="67"/>
        <end position="87"/>
    </location>
</feature>
<evidence type="ECO:0000313" key="10">
    <source>
        <dbReference type="EMBL" id="GAA1989621.1"/>
    </source>
</evidence>
<dbReference type="InterPro" id="IPR020846">
    <property type="entry name" value="MFS_dom"/>
</dbReference>
<feature type="transmembrane region" description="Helical" evidence="8">
    <location>
        <begin position="124"/>
        <end position="145"/>
    </location>
</feature>
<name>A0ABN2SNF8_9ACTN</name>
<gene>
    <name evidence="10" type="ORF">GCM10009799_14160</name>
</gene>
<comment type="similarity">
    <text evidence="2">Belongs to the major facilitator superfamily. Bcr/CmlA family.</text>
</comment>
<dbReference type="InterPro" id="IPR005829">
    <property type="entry name" value="Sugar_transporter_CS"/>
</dbReference>
<evidence type="ECO:0000259" key="9">
    <source>
        <dbReference type="PROSITE" id="PS50850"/>
    </source>
</evidence>
<dbReference type="InterPro" id="IPR011701">
    <property type="entry name" value="MFS"/>
</dbReference>
<feature type="transmembrane region" description="Helical" evidence="8">
    <location>
        <begin position="237"/>
        <end position="261"/>
    </location>
</feature>
<keyword evidence="5 8" id="KW-0812">Transmembrane</keyword>
<protein>
    <submittedName>
        <fullName evidence="10">Multidrug effflux MFS transporter</fullName>
    </submittedName>
</protein>
<dbReference type="PANTHER" id="PTHR23502:SF132">
    <property type="entry name" value="POLYAMINE TRANSPORTER 2-RELATED"/>
    <property type="match status" value="1"/>
</dbReference>
<keyword evidence="7 8" id="KW-0472">Membrane</keyword>
<dbReference type="PROSITE" id="PS00216">
    <property type="entry name" value="SUGAR_TRANSPORT_1"/>
    <property type="match status" value="1"/>
</dbReference>
<organism evidence="10 11">
    <name type="scientific">Nocardiopsis rhodophaea</name>
    <dbReference type="NCBI Taxonomy" id="280238"/>
    <lineage>
        <taxon>Bacteria</taxon>
        <taxon>Bacillati</taxon>
        <taxon>Actinomycetota</taxon>
        <taxon>Actinomycetes</taxon>
        <taxon>Streptosporangiales</taxon>
        <taxon>Nocardiopsidaceae</taxon>
        <taxon>Nocardiopsis</taxon>
    </lineage>
</organism>
<comment type="caution">
    <text evidence="10">The sequence shown here is derived from an EMBL/GenBank/DDBJ whole genome shotgun (WGS) entry which is preliminary data.</text>
</comment>
<proteinExistence type="inferred from homology"/>
<evidence type="ECO:0000256" key="8">
    <source>
        <dbReference type="SAM" id="Phobius"/>
    </source>
</evidence>
<feature type="transmembrane region" description="Helical" evidence="8">
    <location>
        <begin position="393"/>
        <end position="417"/>
    </location>
</feature>
<dbReference type="EMBL" id="BAAAPC010000005">
    <property type="protein sequence ID" value="GAA1989621.1"/>
    <property type="molecule type" value="Genomic_DNA"/>
</dbReference>
<evidence type="ECO:0000256" key="7">
    <source>
        <dbReference type="ARBA" id="ARBA00023136"/>
    </source>
</evidence>
<feature type="transmembrane region" description="Helical" evidence="8">
    <location>
        <begin position="304"/>
        <end position="323"/>
    </location>
</feature>